<name>A0A7K0EU20_9BACT</name>
<evidence type="ECO:0000313" key="2">
    <source>
        <dbReference type="Proteomes" id="UP000441754"/>
    </source>
</evidence>
<sequence>MLNNIKITNTTQLATGLQVNTCEMFLTPPMQRYFHSEIFPQFEREIEQGIHRQIGTQIQYYSFTLNQEQEESFSRAVALAIPVLQQQISKQDTGAILAGDNRDGQPLIG</sequence>
<gene>
    <name evidence="1" type="ORF">GJJ30_28695</name>
</gene>
<dbReference type="RefSeq" id="WP_154178593.1">
    <property type="nucleotide sequence ID" value="NZ_WJXZ01000014.1"/>
</dbReference>
<evidence type="ECO:0000313" key="1">
    <source>
        <dbReference type="EMBL" id="MRS65310.1"/>
    </source>
</evidence>
<dbReference type="AlphaFoldDB" id="A0A7K0EU20"/>
<keyword evidence="2" id="KW-1185">Reference proteome</keyword>
<reference evidence="1 2" key="1">
    <citation type="journal article" date="2018" name="Antonie Van Leeuwenhoek">
        <title>Larkinella terrae sp. nov., isolated from soil on Jeju Island, South Korea.</title>
        <authorList>
            <person name="Ten L.N."/>
            <person name="Jeon J."/>
            <person name="Park S.J."/>
            <person name="Park S."/>
            <person name="Lee S.Y."/>
            <person name="Kim M.K."/>
            <person name="Jung H.Y."/>
        </authorList>
    </citation>
    <scope>NUCLEOTIDE SEQUENCE [LARGE SCALE GENOMIC DNA]</scope>
    <source>
        <strain evidence="1 2">KCTC 52001</strain>
    </source>
</reference>
<accession>A0A7K0EU20</accession>
<organism evidence="1 2">
    <name type="scientific">Larkinella terrae</name>
    <dbReference type="NCBI Taxonomy" id="2025311"/>
    <lineage>
        <taxon>Bacteria</taxon>
        <taxon>Pseudomonadati</taxon>
        <taxon>Bacteroidota</taxon>
        <taxon>Cytophagia</taxon>
        <taxon>Cytophagales</taxon>
        <taxon>Spirosomataceae</taxon>
        <taxon>Larkinella</taxon>
    </lineage>
</organism>
<comment type="caution">
    <text evidence="1">The sequence shown here is derived from an EMBL/GenBank/DDBJ whole genome shotgun (WGS) entry which is preliminary data.</text>
</comment>
<proteinExistence type="predicted"/>
<dbReference type="OrthoDB" id="9866019at2"/>
<protein>
    <submittedName>
        <fullName evidence="1">Uncharacterized protein</fullName>
    </submittedName>
</protein>
<dbReference type="Proteomes" id="UP000441754">
    <property type="component" value="Unassembled WGS sequence"/>
</dbReference>
<dbReference type="EMBL" id="WJXZ01000014">
    <property type="protein sequence ID" value="MRS65310.1"/>
    <property type="molecule type" value="Genomic_DNA"/>
</dbReference>